<accession>A0A8T2RTH5</accession>
<dbReference type="Proteomes" id="UP000825935">
    <property type="component" value="Chromosome 24"/>
</dbReference>
<feature type="transmembrane region" description="Helical" evidence="9">
    <location>
        <begin position="397"/>
        <end position="418"/>
    </location>
</feature>
<keyword evidence="3" id="KW-1003">Cell membrane</keyword>
<evidence type="ECO:0000313" key="11">
    <source>
        <dbReference type="Proteomes" id="UP000825935"/>
    </source>
</evidence>
<dbReference type="FunFam" id="1.20.1740.10:FF:000041">
    <property type="entry name" value="Amino acid permease, putative"/>
    <property type="match status" value="1"/>
</dbReference>
<evidence type="ECO:0000256" key="9">
    <source>
        <dbReference type="SAM" id="Phobius"/>
    </source>
</evidence>
<dbReference type="GO" id="GO:0015293">
    <property type="term" value="F:symporter activity"/>
    <property type="evidence" value="ECO:0007669"/>
    <property type="project" value="UniProtKB-KW"/>
</dbReference>
<evidence type="ECO:0000256" key="8">
    <source>
        <dbReference type="ARBA" id="ARBA00024041"/>
    </source>
</evidence>
<dbReference type="OMA" id="WGFQEAW"/>
<dbReference type="PANTHER" id="PTHR45826:SF17">
    <property type="entry name" value="OS12G0580400 PROTEIN"/>
    <property type="match status" value="1"/>
</dbReference>
<evidence type="ECO:0000256" key="6">
    <source>
        <dbReference type="ARBA" id="ARBA00022989"/>
    </source>
</evidence>
<dbReference type="GO" id="GO:0015203">
    <property type="term" value="F:polyamine transmembrane transporter activity"/>
    <property type="evidence" value="ECO:0007669"/>
    <property type="project" value="UniProtKB-ARBA"/>
</dbReference>
<feature type="transmembrane region" description="Helical" evidence="9">
    <location>
        <begin position="243"/>
        <end position="265"/>
    </location>
</feature>
<feature type="transmembrane region" description="Helical" evidence="9">
    <location>
        <begin position="56"/>
        <end position="73"/>
    </location>
</feature>
<dbReference type="GO" id="GO:0005886">
    <property type="term" value="C:plasma membrane"/>
    <property type="evidence" value="ECO:0007669"/>
    <property type="project" value="UniProtKB-SubCell"/>
</dbReference>
<comment type="similarity">
    <text evidence="8">Belongs to the amino acid-polyamine-organocation (APC) superfamily. Polyamine:cation symporter (PHS) (TC 2.A.3.12) family.</text>
</comment>
<keyword evidence="6 9" id="KW-1133">Transmembrane helix</keyword>
<feature type="transmembrane region" description="Helical" evidence="9">
    <location>
        <begin position="32"/>
        <end position="50"/>
    </location>
</feature>
<proteinExistence type="inferred from homology"/>
<dbReference type="Pfam" id="PF13520">
    <property type="entry name" value="AA_permease_2"/>
    <property type="match status" value="1"/>
</dbReference>
<feature type="transmembrane region" description="Helical" evidence="9">
    <location>
        <begin position="171"/>
        <end position="191"/>
    </location>
</feature>
<dbReference type="InterPro" id="IPR044566">
    <property type="entry name" value="RMV1-like"/>
</dbReference>
<comment type="caution">
    <text evidence="10">The sequence shown here is derived from an EMBL/GenBank/DDBJ whole genome shotgun (WGS) entry which is preliminary data.</text>
</comment>
<keyword evidence="2" id="KW-0813">Transport</keyword>
<feature type="transmembrane region" description="Helical" evidence="9">
    <location>
        <begin position="424"/>
        <end position="443"/>
    </location>
</feature>
<feature type="transmembrane region" description="Helical" evidence="9">
    <location>
        <begin position="340"/>
        <end position="358"/>
    </location>
</feature>
<evidence type="ECO:0000256" key="1">
    <source>
        <dbReference type="ARBA" id="ARBA00004651"/>
    </source>
</evidence>
<keyword evidence="11" id="KW-1185">Reference proteome</keyword>
<evidence type="ECO:0000256" key="2">
    <source>
        <dbReference type="ARBA" id="ARBA00022448"/>
    </source>
</evidence>
<reference evidence="10" key="1">
    <citation type="submission" date="2021-08" db="EMBL/GenBank/DDBJ databases">
        <title>WGS assembly of Ceratopteris richardii.</title>
        <authorList>
            <person name="Marchant D.B."/>
            <person name="Chen G."/>
            <person name="Jenkins J."/>
            <person name="Shu S."/>
            <person name="Leebens-Mack J."/>
            <person name="Grimwood J."/>
            <person name="Schmutz J."/>
            <person name="Soltis P."/>
            <person name="Soltis D."/>
            <person name="Chen Z.-H."/>
        </authorList>
    </citation>
    <scope>NUCLEOTIDE SEQUENCE</scope>
    <source>
        <strain evidence="10">Whitten #5841</strain>
        <tissue evidence="10">Leaf</tissue>
    </source>
</reference>
<organism evidence="10 11">
    <name type="scientific">Ceratopteris richardii</name>
    <name type="common">Triangle waterfern</name>
    <dbReference type="NCBI Taxonomy" id="49495"/>
    <lineage>
        <taxon>Eukaryota</taxon>
        <taxon>Viridiplantae</taxon>
        <taxon>Streptophyta</taxon>
        <taxon>Embryophyta</taxon>
        <taxon>Tracheophyta</taxon>
        <taxon>Polypodiopsida</taxon>
        <taxon>Polypodiidae</taxon>
        <taxon>Polypodiales</taxon>
        <taxon>Pteridineae</taxon>
        <taxon>Pteridaceae</taxon>
        <taxon>Parkerioideae</taxon>
        <taxon>Ceratopteris</taxon>
    </lineage>
</organism>
<evidence type="ECO:0000256" key="5">
    <source>
        <dbReference type="ARBA" id="ARBA00022847"/>
    </source>
</evidence>
<feature type="transmembrane region" description="Helical" evidence="9">
    <location>
        <begin position="94"/>
        <end position="116"/>
    </location>
</feature>
<evidence type="ECO:0000256" key="4">
    <source>
        <dbReference type="ARBA" id="ARBA00022692"/>
    </source>
</evidence>
<dbReference type="PANTHER" id="PTHR45826">
    <property type="entry name" value="POLYAMINE TRANSPORTER PUT1"/>
    <property type="match status" value="1"/>
</dbReference>
<keyword evidence="7 9" id="KW-0472">Membrane</keyword>
<keyword evidence="4 9" id="KW-0812">Transmembrane</keyword>
<dbReference type="OrthoDB" id="5982228at2759"/>
<protein>
    <submittedName>
        <fullName evidence="10">Uncharacterized protein</fullName>
    </submittedName>
</protein>
<sequence length="501" mass="55401">MIKMLEDASTHNAAVDFQVGACASNKARKLSILPLVALIFYEVSGGPFGIEDTVKAGGPLLAITGFALFPFIWSIPEALVTAELVTAFPENGGYVLWISAAFGPFWGFQVGFWKWLSGVMDNALYPLLFLDYLKFSVPLLDSGAPRVAALLVVTSCLTFLNYRGITIVGYMAISLGLFSLLPFVVLGLLAIPRIEPKRWLVSDLKRTDWRGYLNSLFWNLNFWDKASTLAGEVDKPRETFPKALLAAVILVVFSYLIPLLAGTGALPLKQSNWEDGYLAEVAMVIGGSWMRWWVQAAAALSNMGLFEAEMSSDSFQLLGMSERGMLPELFAHRSRYGTPTYSILCSAIGVVALSWMRFQQVVEFLNFLYCCGMLLEFAGFIWFTINNPGLPRPFKIPCNTVCTILMCIPPSAFLILVMCLASKITIFVSTVALIIGLLLYPGLQQIKKNGWLIFSDRGTTSLPYSDFEQELSSSIGSEEKEQSFISMSLLTDYDGNLNHHN</sequence>
<comment type="subcellular location">
    <subcellularLocation>
        <location evidence="1">Cell membrane</location>
        <topology evidence="1">Multi-pass membrane protein</topology>
    </subcellularLocation>
</comment>
<dbReference type="AlphaFoldDB" id="A0A8T2RTH5"/>
<name>A0A8T2RTH5_CERRI</name>
<evidence type="ECO:0000256" key="7">
    <source>
        <dbReference type="ARBA" id="ARBA00023136"/>
    </source>
</evidence>
<keyword evidence="5" id="KW-0769">Symport</keyword>
<dbReference type="PIRSF" id="PIRSF006060">
    <property type="entry name" value="AA_transporter"/>
    <property type="match status" value="1"/>
</dbReference>
<evidence type="ECO:0000256" key="3">
    <source>
        <dbReference type="ARBA" id="ARBA00022475"/>
    </source>
</evidence>
<dbReference type="InterPro" id="IPR002293">
    <property type="entry name" value="AA/rel_permease1"/>
</dbReference>
<dbReference type="Gene3D" id="1.20.1740.10">
    <property type="entry name" value="Amino acid/polyamine transporter I"/>
    <property type="match status" value="1"/>
</dbReference>
<gene>
    <name evidence="10" type="ORF">KP509_24G031200</name>
</gene>
<feature type="transmembrane region" description="Helical" evidence="9">
    <location>
        <begin position="364"/>
        <end position="385"/>
    </location>
</feature>
<dbReference type="EMBL" id="CM035429">
    <property type="protein sequence ID" value="KAH7299819.1"/>
    <property type="molecule type" value="Genomic_DNA"/>
</dbReference>
<evidence type="ECO:0000313" key="10">
    <source>
        <dbReference type="EMBL" id="KAH7299819.1"/>
    </source>
</evidence>